<dbReference type="SUPFAM" id="SSF50156">
    <property type="entry name" value="PDZ domain-like"/>
    <property type="match status" value="1"/>
</dbReference>
<dbReference type="InterPro" id="IPR036034">
    <property type="entry name" value="PDZ_sf"/>
</dbReference>
<name>E1ZBS5_CHLVA</name>
<evidence type="ECO:0000256" key="1">
    <source>
        <dbReference type="SAM" id="MobiDB-lite"/>
    </source>
</evidence>
<evidence type="ECO:0000259" key="2">
    <source>
        <dbReference type="PROSITE" id="PS50106"/>
    </source>
</evidence>
<sequence>MQTVSLSHSRLNTHFTTTARRVTSPCIAPARPQQRRGGRAAQQLLRARAEVQQAPAAAPAAQQSVDSDGEERVPPGCARYTVELPKPLGLVLEEGKSGRGVYVAEVVPDSNAARLAPQIGVGDELVATTGMTYTTAQEYQGNTVRGGETYVRLNVRNNTFSTVMAAIGSVKPPRLVTLEFQRCD</sequence>
<dbReference type="InParanoid" id="E1ZBS5"/>
<accession>E1ZBS5</accession>
<keyword evidence="4" id="KW-1185">Reference proteome</keyword>
<dbReference type="PROSITE" id="PS50106">
    <property type="entry name" value="PDZ"/>
    <property type="match status" value="1"/>
</dbReference>
<feature type="domain" description="PDZ" evidence="2">
    <location>
        <begin position="88"/>
        <end position="159"/>
    </location>
</feature>
<proteinExistence type="predicted"/>
<dbReference type="Proteomes" id="UP000008141">
    <property type="component" value="Unassembled WGS sequence"/>
</dbReference>
<dbReference type="RefSeq" id="XP_005848793.1">
    <property type="nucleotide sequence ID" value="XM_005848731.1"/>
</dbReference>
<dbReference type="Gene3D" id="2.30.42.10">
    <property type="match status" value="1"/>
</dbReference>
<evidence type="ECO:0000313" key="3">
    <source>
        <dbReference type="EMBL" id="EFN56691.1"/>
    </source>
</evidence>
<dbReference type="GeneID" id="17356034"/>
<dbReference type="InterPro" id="IPR001478">
    <property type="entry name" value="PDZ"/>
</dbReference>
<feature type="region of interest" description="Disordered" evidence="1">
    <location>
        <begin position="28"/>
        <end position="73"/>
    </location>
</feature>
<dbReference type="OrthoDB" id="439127at2759"/>
<dbReference type="eggNOG" id="ENOG502S9ED">
    <property type="taxonomic scope" value="Eukaryota"/>
</dbReference>
<organism evidence="4">
    <name type="scientific">Chlorella variabilis</name>
    <name type="common">Green alga</name>
    <dbReference type="NCBI Taxonomy" id="554065"/>
    <lineage>
        <taxon>Eukaryota</taxon>
        <taxon>Viridiplantae</taxon>
        <taxon>Chlorophyta</taxon>
        <taxon>core chlorophytes</taxon>
        <taxon>Trebouxiophyceae</taxon>
        <taxon>Chlorellales</taxon>
        <taxon>Chlorellaceae</taxon>
        <taxon>Chlorella clade</taxon>
        <taxon>Chlorella</taxon>
    </lineage>
</organism>
<evidence type="ECO:0000313" key="4">
    <source>
        <dbReference type="Proteomes" id="UP000008141"/>
    </source>
</evidence>
<dbReference type="AlphaFoldDB" id="E1ZBS5"/>
<gene>
    <name evidence="3" type="ORF">CHLNCDRAFT_144598</name>
</gene>
<reference evidence="3 4" key="1">
    <citation type="journal article" date="2010" name="Plant Cell">
        <title>The Chlorella variabilis NC64A genome reveals adaptation to photosymbiosis, coevolution with viruses, and cryptic sex.</title>
        <authorList>
            <person name="Blanc G."/>
            <person name="Duncan G."/>
            <person name="Agarkova I."/>
            <person name="Borodovsky M."/>
            <person name="Gurnon J."/>
            <person name="Kuo A."/>
            <person name="Lindquist E."/>
            <person name="Lucas S."/>
            <person name="Pangilinan J."/>
            <person name="Polle J."/>
            <person name="Salamov A."/>
            <person name="Terry A."/>
            <person name="Yamada T."/>
            <person name="Dunigan D.D."/>
            <person name="Grigoriev I.V."/>
            <person name="Claverie J.M."/>
            <person name="Van Etten J.L."/>
        </authorList>
    </citation>
    <scope>NUCLEOTIDE SEQUENCE [LARGE SCALE GENOMIC DNA]</scope>
    <source>
        <strain evidence="3 4">NC64A</strain>
    </source>
</reference>
<dbReference type="KEGG" id="cvr:CHLNCDRAFT_144598"/>
<feature type="compositionally biased region" description="Low complexity" evidence="1">
    <location>
        <begin position="39"/>
        <end position="63"/>
    </location>
</feature>
<protein>
    <submittedName>
        <fullName evidence="3">Expressed protein</fullName>
    </submittedName>
</protein>
<dbReference type="EMBL" id="GL433841">
    <property type="protein sequence ID" value="EFN56691.1"/>
    <property type="molecule type" value="Genomic_DNA"/>
</dbReference>